<keyword evidence="2" id="KW-1185">Reference proteome</keyword>
<accession>A0A0R3W6Y7</accession>
<gene>
    <name evidence="1" type="ORF">TASK_LOCUS5999</name>
</gene>
<reference evidence="3" key="1">
    <citation type="submission" date="2017-02" db="UniProtKB">
        <authorList>
            <consortium name="WormBaseParasite"/>
        </authorList>
    </citation>
    <scope>IDENTIFICATION</scope>
</reference>
<proteinExistence type="predicted"/>
<dbReference type="WBParaSite" id="TASK_0000599801-mRNA-1">
    <property type="protein sequence ID" value="TASK_0000599801-mRNA-1"/>
    <property type="gene ID" value="TASK_0000599801"/>
</dbReference>
<dbReference type="Proteomes" id="UP000282613">
    <property type="component" value="Unassembled WGS sequence"/>
</dbReference>
<sequence>MSRSTVGTWYRKEMDGSTTFLEAPGKQVSHARRYEVCNSDAKELLAALAAKLQKGIAVQIRVALSLNSTFEAGCEKK</sequence>
<evidence type="ECO:0000313" key="1">
    <source>
        <dbReference type="EMBL" id="VDK35975.1"/>
    </source>
</evidence>
<evidence type="ECO:0000313" key="3">
    <source>
        <dbReference type="WBParaSite" id="TASK_0000599801-mRNA-1"/>
    </source>
</evidence>
<protein>
    <submittedName>
        <fullName evidence="3">IMS_C domain-containing protein</fullName>
    </submittedName>
</protein>
<name>A0A0R3W6Y7_TAEAS</name>
<reference evidence="1 2" key="2">
    <citation type="submission" date="2018-11" db="EMBL/GenBank/DDBJ databases">
        <authorList>
            <consortium name="Pathogen Informatics"/>
        </authorList>
    </citation>
    <scope>NUCLEOTIDE SEQUENCE [LARGE SCALE GENOMIC DNA]</scope>
</reference>
<dbReference type="AlphaFoldDB" id="A0A0R3W6Y7"/>
<organism evidence="3">
    <name type="scientific">Taenia asiatica</name>
    <name type="common">Asian tapeworm</name>
    <dbReference type="NCBI Taxonomy" id="60517"/>
    <lineage>
        <taxon>Eukaryota</taxon>
        <taxon>Metazoa</taxon>
        <taxon>Spiralia</taxon>
        <taxon>Lophotrochozoa</taxon>
        <taxon>Platyhelminthes</taxon>
        <taxon>Cestoda</taxon>
        <taxon>Eucestoda</taxon>
        <taxon>Cyclophyllidea</taxon>
        <taxon>Taeniidae</taxon>
        <taxon>Taenia</taxon>
    </lineage>
</organism>
<evidence type="ECO:0000313" key="2">
    <source>
        <dbReference type="Proteomes" id="UP000282613"/>
    </source>
</evidence>
<dbReference type="EMBL" id="UYRS01018461">
    <property type="protein sequence ID" value="VDK35975.1"/>
    <property type="molecule type" value="Genomic_DNA"/>
</dbReference>